<dbReference type="EMBL" id="KE344769">
    <property type="protein sequence ID" value="EXB78239.1"/>
    <property type="molecule type" value="Genomic_DNA"/>
</dbReference>
<dbReference type="PANTHER" id="PTHR32011">
    <property type="entry name" value="OS08G0472400 PROTEIN"/>
    <property type="match status" value="1"/>
</dbReference>
<dbReference type="eggNOG" id="ENOG502QU7Y">
    <property type="taxonomic scope" value="Eukaryota"/>
</dbReference>
<evidence type="ECO:0000313" key="1">
    <source>
        <dbReference type="EMBL" id="EXB78239.1"/>
    </source>
</evidence>
<gene>
    <name evidence="1" type="ORF">L484_007757</name>
</gene>
<sequence length="356" mass="40461">MATPQILNNNNNNIAKISRKPQPKQLICFSFAAYAKSLISHLRSSDVPVSDGLSDVEFSSVESLLNFTFPPDLRAILREGLPIAAGFLNWRSSSPQQLRVLLNLPVLCILKQVSRRSFWSESWGRRPGDVNLALELAKQALRKSPILVPIFRNCYIPCSPSESGNPVFHVDAESVRILSFDITGFFQDFGFLNSKVSVVPVWAAKSARRIEFWSEAAERRKFTAARGAWWSGELGGCLEEVFWRLREGGWEEEEVREMLMMMDGCDLVDRKREMNKKNLTAMIECEEKEGVTWHVRTLSLALLRAGWTTEDVVYSLDFQNDKDVVVLDGKSGWCSKLRDQQESSINRLMHLQSLEV</sequence>
<proteinExistence type="predicted"/>
<dbReference type="PANTHER" id="PTHR32011:SF6">
    <property type="entry name" value="KNR4_SMI1-LIKE DOMAIN-CONTAINING PROTEIN"/>
    <property type="match status" value="1"/>
</dbReference>
<organism evidence="1 2">
    <name type="scientific">Morus notabilis</name>
    <dbReference type="NCBI Taxonomy" id="981085"/>
    <lineage>
        <taxon>Eukaryota</taxon>
        <taxon>Viridiplantae</taxon>
        <taxon>Streptophyta</taxon>
        <taxon>Embryophyta</taxon>
        <taxon>Tracheophyta</taxon>
        <taxon>Spermatophyta</taxon>
        <taxon>Magnoliopsida</taxon>
        <taxon>eudicotyledons</taxon>
        <taxon>Gunneridae</taxon>
        <taxon>Pentapetalae</taxon>
        <taxon>rosids</taxon>
        <taxon>fabids</taxon>
        <taxon>Rosales</taxon>
        <taxon>Moraceae</taxon>
        <taxon>Moreae</taxon>
        <taxon>Morus</taxon>
    </lineage>
</organism>
<dbReference type="AlphaFoldDB" id="W9RI04"/>
<dbReference type="Proteomes" id="UP000030645">
    <property type="component" value="Unassembled WGS sequence"/>
</dbReference>
<accession>W9RI04</accession>
<protein>
    <submittedName>
        <fullName evidence="1">Uncharacterized protein</fullName>
    </submittedName>
</protein>
<dbReference type="OrthoDB" id="1921190at2759"/>
<keyword evidence="2" id="KW-1185">Reference proteome</keyword>
<evidence type="ECO:0000313" key="2">
    <source>
        <dbReference type="Proteomes" id="UP000030645"/>
    </source>
</evidence>
<reference evidence="2" key="1">
    <citation type="submission" date="2013-01" db="EMBL/GenBank/DDBJ databases">
        <title>Draft Genome Sequence of a Mulberry Tree, Morus notabilis C.K. Schneid.</title>
        <authorList>
            <person name="He N."/>
            <person name="Zhao S."/>
        </authorList>
    </citation>
    <scope>NUCLEOTIDE SEQUENCE</scope>
</reference>
<name>W9RI04_9ROSA</name>
<dbReference type="KEGG" id="mnt:21391149"/>